<dbReference type="STRING" id="1333998.M2A_1542"/>
<dbReference type="GO" id="GO:0016491">
    <property type="term" value="F:oxidoreductase activity"/>
    <property type="evidence" value="ECO:0007669"/>
    <property type="project" value="UniProtKB-KW"/>
</dbReference>
<dbReference type="InterPro" id="IPR013766">
    <property type="entry name" value="Thioredoxin_domain"/>
</dbReference>
<evidence type="ECO:0000313" key="10">
    <source>
        <dbReference type="Proteomes" id="UP000028702"/>
    </source>
</evidence>
<evidence type="ECO:0000256" key="1">
    <source>
        <dbReference type="ARBA" id="ARBA00003565"/>
    </source>
</evidence>
<keyword evidence="7" id="KW-0472">Membrane</keyword>
<dbReference type="InterPro" id="IPR012336">
    <property type="entry name" value="Thioredoxin-like_fold"/>
</dbReference>
<gene>
    <name evidence="9" type="ORF">M2A_1542</name>
</gene>
<keyword evidence="4" id="KW-0560">Oxidoreductase</keyword>
<dbReference type="EMBL" id="BBIO01000006">
    <property type="protein sequence ID" value="GAK45043.1"/>
    <property type="molecule type" value="Genomic_DNA"/>
</dbReference>
<evidence type="ECO:0000256" key="6">
    <source>
        <dbReference type="ARBA" id="ARBA00023284"/>
    </source>
</evidence>
<dbReference type="InterPro" id="IPR036249">
    <property type="entry name" value="Thioredoxin-like_sf"/>
</dbReference>
<comment type="caution">
    <text evidence="9">The sequence shown here is derived from an EMBL/GenBank/DDBJ whole genome shotgun (WGS) entry which is preliminary data.</text>
</comment>
<evidence type="ECO:0000256" key="2">
    <source>
        <dbReference type="ARBA" id="ARBA00005791"/>
    </source>
</evidence>
<dbReference type="Proteomes" id="UP000028702">
    <property type="component" value="Unassembled WGS sequence"/>
</dbReference>
<evidence type="ECO:0000256" key="7">
    <source>
        <dbReference type="SAM" id="Phobius"/>
    </source>
</evidence>
<keyword evidence="3" id="KW-0732">Signal</keyword>
<dbReference type="AlphaFoldDB" id="A0A081BAH5"/>
<protein>
    <submittedName>
        <fullName evidence="9">DSBA oxidoreductase</fullName>
    </submittedName>
</protein>
<reference evidence="9 10" key="1">
    <citation type="submission" date="2014-07" db="EMBL/GenBank/DDBJ databases">
        <title>Tepidicaulis marinum gen. nov., sp. nov., a novel marine bacterium denitrifying nitrate to nitrous oxide strictly under microaerobic conditions.</title>
        <authorList>
            <person name="Takeuchi M."/>
            <person name="Yamagishi T."/>
            <person name="Kamagata Y."/>
            <person name="Oshima K."/>
            <person name="Hattori M."/>
            <person name="Katayama T."/>
            <person name="Hanada S."/>
            <person name="Tamaki H."/>
            <person name="Marumo K."/>
            <person name="Maeda H."/>
            <person name="Nedachi M."/>
            <person name="Iwasaki W."/>
            <person name="Suwa Y."/>
            <person name="Sakata S."/>
        </authorList>
    </citation>
    <scope>NUCLEOTIDE SEQUENCE [LARGE SCALE GENOMIC DNA]</scope>
    <source>
        <strain evidence="9 10">MA2</strain>
    </source>
</reference>
<dbReference type="Pfam" id="PF13462">
    <property type="entry name" value="Thioredoxin_4"/>
    <property type="match status" value="1"/>
</dbReference>
<proteinExistence type="inferred from homology"/>
<accession>A0A081BAH5</accession>
<keyword evidence="5" id="KW-1015">Disulfide bond</keyword>
<keyword evidence="6" id="KW-0676">Redox-active center</keyword>
<dbReference type="RefSeq" id="WP_045445310.1">
    <property type="nucleotide sequence ID" value="NZ_BBIO01000006.1"/>
</dbReference>
<evidence type="ECO:0000256" key="3">
    <source>
        <dbReference type="ARBA" id="ARBA00022729"/>
    </source>
</evidence>
<dbReference type="SUPFAM" id="SSF52833">
    <property type="entry name" value="Thioredoxin-like"/>
    <property type="match status" value="1"/>
</dbReference>
<organism evidence="9 10">
    <name type="scientific">Tepidicaulis marinus</name>
    <dbReference type="NCBI Taxonomy" id="1333998"/>
    <lineage>
        <taxon>Bacteria</taxon>
        <taxon>Pseudomonadati</taxon>
        <taxon>Pseudomonadota</taxon>
        <taxon>Alphaproteobacteria</taxon>
        <taxon>Hyphomicrobiales</taxon>
        <taxon>Parvibaculaceae</taxon>
        <taxon>Tepidicaulis</taxon>
    </lineage>
</organism>
<keyword evidence="7" id="KW-1133">Transmembrane helix</keyword>
<comment type="function">
    <text evidence="1">May be required for disulfide bond formation in some proteins.</text>
</comment>
<evidence type="ECO:0000256" key="5">
    <source>
        <dbReference type="ARBA" id="ARBA00023157"/>
    </source>
</evidence>
<evidence type="ECO:0000313" key="9">
    <source>
        <dbReference type="EMBL" id="GAK45043.1"/>
    </source>
</evidence>
<dbReference type="PANTHER" id="PTHR13887">
    <property type="entry name" value="GLUTATHIONE S-TRANSFERASE KAPPA"/>
    <property type="match status" value="1"/>
</dbReference>
<feature type="domain" description="Thioredoxin" evidence="8">
    <location>
        <begin position="35"/>
        <end position="222"/>
    </location>
</feature>
<sequence>MGQNKSIIAGVAVAALVLIAAGIFYFSSQGNGAGTAPNGMADAPEALVTPGPLGDLALGDENAPVTIIEYASLTCNHCAAFHTQVFPELKEKYIDTGKVRFVARAFPLDPIATAAVMISRCAGDERYFKFLEILFAKQNEWAFQENPVDKLKAIAKQGGFSDESFEQCLADPELLDHIRQVQKRAYEELKIASTPTFFVNGEKVEGAMPFEDFEKIILKHLSES</sequence>
<dbReference type="eggNOG" id="COG1651">
    <property type="taxonomic scope" value="Bacteria"/>
</dbReference>
<dbReference type="PANTHER" id="PTHR13887:SF14">
    <property type="entry name" value="DISULFIDE BOND FORMATION PROTEIN D"/>
    <property type="match status" value="1"/>
</dbReference>
<evidence type="ECO:0000259" key="8">
    <source>
        <dbReference type="PROSITE" id="PS51352"/>
    </source>
</evidence>
<keyword evidence="7" id="KW-0812">Transmembrane</keyword>
<name>A0A081BAH5_9HYPH</name>
<keyword evidence="10" id="KW-1185">Reference proteome</keyword>
<dbReference type="Gene3D" id="3.40.30.10">
    <property type="entry name" value="Glutaredoxin"/>
    <property type="match status" value="1"/>
</dbReference>
<evidence type="ECO:0000256" key="4">
    <source>
        <dbReference type="ARBA" id="ARBA00023002"/>
    </source>
</evidence>
<comment type="similarity">
    <text evidence="2">Belongs to the thioredoxin family. DsbA subfamily.</text>
</comment>
<dbReference type="PROSITE" id="PS51352">
    <property type="entry name" value="THIOREDOXIN_2"/>
    <property type="match status" value="1"/>
</dbReference>
<feature type="transmembrane region" description="Helical" evidence="7">
    <location>
        <begin position="7"/>
        <end position="26"/>
    </location>
</feature>